<dbReference type="InterPro" id="IPR002921">
    <property type="entry name" value="Fungal_lipase-type"/>
</dbReference>
<dbReference type="InterPro" id="IPR044819">
    <property type="entry name" value="OBL-like"/>
</dbReference>
<dbReference type="EMBL" id="JELY01003313">
    <property type="protein sequence ID" value="KYF49839.1"/>
    <property type="molecule type" value="Genomic_DNA"/>
</dbReference>
<dbReference type="Pfam" id="PF01764">
    <property type="entry name" value="Lipase_3"/>
    <property type="match status" value="1"/>
</dbReference>
<accession>A0A150P2Y4</accession>
<gene>
    <name evidence="3" type="ORF">BE08_14005</name>
</gene>
<proteinExistence type="predicted"/>
<dbReference type="Gene3D" id="3.40.50.1820">
    <property type="entry name" value="alpha/beta hydrolase"/>
    <property type="match status" value="1"/>
</dbReference>
<evidence type="ECO:0000313" key="4">
    <source>
        <dbReference type="Proteomes" id="UP000075420"/>
    </source>
</evidence>
<evidence type="ECO:0000259" key="2">
    <source>
        <dbReference type="Pfam" id="PF01764"/>
    </source>
</evidence>
<feature type="region of interest" description="Disordered" evidence="1">
    <location>
        <begin position="165"/>
        <end position="209"/>
    </location>
</feature>
<evidence type="ECO:0000256" key="1">
    <source>
        <dbReference type="SAM" id="MobiDB-lite"/>
    </source>
</evidence>
<comment type="caution">
    <text evidence="3">The sequence shown here is derived from an EMBL/GenBank/DDBJ whole genome shotgun (WGS) entry which is preliminary data.</text>
</comment>
<evidence type="ECO:0000313" key="3">
    <source>
        <dbReference type="EMBL" id="KYF49839.1"/>
    </source>
</evidence>
<dbReference type="CDD" id="cd00519">
    <property type="entry name" value="Lipase_3"/>
    <property type="match status" value="1"/>
</dbReference>
<protein>
    <recommendedName>
        <fullName evidence="2">Fungal lipase-type domain-containing protein</fullName>
    </recommendedName>
</protein>
<dbReference type="ESTHER" id="sorce-a0a150p2y4">
    <property type="family name" value="Triacylglycerol-lipase-OBL1-like"/>
</dbReference>
<dbReference type="PANTHER" id="PTHR46086">
    <property type="entry name" value="ALPHA/BETA-HYDROLASES SUPERFAMILY PROTEIN"/>
    <property type="match status" value="1"/>
</dbReference>
<dbReference type="SUPFAM" id="SSF53474">
    <property type="entry name" value="alpha/beta-Hydrolases"/>
    <property type="match status" value="1"/>
</dbReference>
<dbReference type="InterPro" id="IPR029058">
    <property type="entry name" value="AB_hydrolase_fold"/>
</dbReference>
<dbReference type="AlphaFoldDB" id="A0A150P2Y4"/>
<name>A0A150P2Y4_SORCE</name>
<dbReference type="PANTHER" id="PTHR46086:SF3">
    <property type="entry name" value="TRIACYLGLYCEROL LIPASE OBL1"/>
    <property type="match status" value="1"/>
</dbReference>
<dbReference type="GO" id="GO:0006629">
    <property type="term" value="P:lipid metabolic process"/>
    <property type="evidence" value="ECO:0007669"/>
    <property type="project" value="InterPro"/>
</dbReference>
<organism evidence="3 4">
    <name type="scientific">Sorangium cellulosum</name>
    <name type="common">Polyangium cellulosum</name>
    <dbReference type="NCBI Taxonomy" id="56"/>
    <lineage>
        <taxon>Bacteria</taxon>
        <taxon>Pseudomonadati</taxon>
        <taxon>Myxococcota</taxon>
        <taxon>Polyangia</taxon>
        <taxon>Polyangiales</taxon>
        <taxon>Polyangiaceae</taxon>
        <taxon>Sorangium</taxon>
    </lineage>
</organism>
<reference evidence="3 4" key="1">
    <citation type="submission" date="2014-02" db="EMBL/GenBank/DDBJ databases">
        <title>The small core and large imbalanced accessory genome model reveals a collaborative survival strategy of Sorangium cellulosum strains in nature.</title>
        <authorList>
            <person name="Han K."/>
            <person name="Peng R."/>
            <person name="Blom J."/>
            <person name="Li Y.-Z."/>
        </authorList>
    </citation>
    <scope>NUCLEOTIDE SEQUENCE [LARGE SCALE GENOMIC DNA]</scope>
    <source>
        <strain evidence="3 4">So0157-25</strain>
    </source>
</reference>
<dbReference type="Proteomes" id="UP000075420">
    <property type="component" value="Unassembled WGS sequence"/>
</dbReference>
<feature type="compositionally biased region" description="Basic and acidic residues" evidence="1">
    <location>
        <begin position="169"/>
        <end position="181"/>
    </location>
</feature>
<sequence length="403" mass="44565">MKISTATVSDVGEGVRGFEVETNEGPDLVETLKKSRGETHDRIVAQCLGAASAWAYSDADTFARAMHRRGGVPYNETVSVRITNNALLVDTEAFVCQSKDKKLVILAFGGTNPVNLIQLLLDVTPRRDQFWTVGRVHGSFFRSALALWPTLKKLLSFAIGGSSLCSGAESERGRTREECKPSRGKARVNGSRNEAHDSQDDLCEPSSADSEEPKTTLYLTGHSLGGALALLTAAIMYLDPDAAPLWESVRAIYTYGQPMVGCSDFAEKFEDILGRKLYRHIYRDDFVPTMPSRTAGQFQHIGAELCSTENGWLPHVTYVKQAPSFVTSFASGIVNFFAEQVPDVRTLPFLSRLQPFQRVLQCLKPLVPTTPLFDYFPQVSLYDHLPVNYLRTSMILPPGTEFL</sequence>
<feature type="domain" description="Fungal lipase-type" evidence="2">
    <location>
        <begin position="209"/>
        <end position="293"/>
    </location>
</feature>
<dbReference type="GO" id="GO:0004806">
    <property type="term" value="F:triacylglycerol lipase activity"/>
    <property type="evidence" value="ECO:0007669"/>
    <property type="project" value="InterPro"/>
</dbReference>